<evidence type="ECO:0000313" key="5">
    <source>
        <dbReference type="EMBL" id="RXR21834.1"/>
    </source>
</evidence>
<feature type="signal peptide" evidence="3">
    <location>
        <begin position="1"/>
        <end position="21"/>
    </location>
</feature>
<dbReference type="InterPro" id="IPR026444">
    <property type="entry name" value="Secre_tail"/>
</dbReference>
<dbReference type="NCBIfam" id="TIGR04183">
    <property type="entry name" value="Por_Secre_tail"/>
    <property type="match status" value="1"/>
</dbReference>
<dbReference type="Proteomes" id="UP000289857">
    <property type="component" value="Unassembled WGS sequence"/>
</dbReference>
<organism evidence="5 6">
    <name type="scientific">Flavobacterium stagni</name>
    <dbReference type="NCBI Taxonomy" id="2506421"/>
    <lineage>
        <taxon>Bacteria</taxon>
        <taxon>Pseudomonadati</taxon>
        <taxon>Bacteroidota</taxon>
        <taxon>Flavobacteriia</taxon>
        <taxon>Flavobacteriales</taxon>
        <taxon>Flavobacteriaceae</taxon>
        <taxon>Flavobacterium</taxon>
    </lineage>
</organism>
<reference evidence="6" key="1">
    <citation type="submission" date="2019-01" db="EMBL/GenBank/DDBJ databases">
        <title>Cytophagaceae bacterium strain CAR-16.</title>
        <authorList>
            <person name="Chen W.-M."/>
        </authorList>
    </citation>
    <scope>NUCLEOTIDE SEQUENCE [LARGE SCALE GENOMIC DNA]</scope>
    <source>
        <strain evidence="6">WWJ-16</strain>
    </source>
</reference>
<dbReference type="InterPro" id="IPR028974">
    <property type="entry name" value="TSP_type-3_rpt"/>
</dbReference>
<comment type="caution">
    <text evidence="5">The sequence shown here is derived from an EMBL/GenBank/DDBJ whole genome shotgun (WGS) entry which is preliminary data.</text>
</comment>
<dbReference type="Pfam" id="PF18962">
    <property type="entry name" value="Por_Secre_tail"/>
    <property type="match status" value="1"/>
</dbReference>
<evidence type="ECO:0000256" key="3">
    <source>
        <dbReference type="SAM" id="SignalP"/>
    </source>
</evidence>
<gene>
    <name evidence="5" type="ORF">EQG61_10135</name>
</gene>
<keyword evidence="1 3" id="KW-0732">Signal</keyword>
<feature type="chain" id="PRO_5020599830" evidence="3">
    <location>
        <begin position="22"/>
        <end position="506"/>
    </location>
</feature>
<dbReference type="EMBL" id="SBKN01000006">
    <property type="protein sequence ID" value="RXR21834.1"/>
    <property type="molecule type" value="Genomic_DNA"/>
</dbReference>
<dbReference type="Gene3D" id="4.10.1080.10">
    <property type="entry name" value="TSP type-3 repeat"/>
    <property type="match status" value="1"/>
</dbReference>
<feature type="region of interest" description="Disordered" evidence="2">
    <location>
        <begin position="321"/>
        <end position="342"/>
    </location>
</feature>
<protein>
    <submittedName>
        <fullName evidence="5">T9SS type A sorting domain-containing protein</fullName>
    </submittedName>
</protein>
<dbReference type="RefSeq" id="WP_129461808.1">
    <property type="nucleotide sequence ID" value="NZ_SBKN01000006.1"/>
</dbReference>
<dbReference type="GO" id="GO:0005509">
    <property type="term" value="F:calcium ion binding"/>
    <property type="evidence" value="ECO:0007669"/>
    <property type="project" value="InterPro"/>
</dbReference>
<evidence type="ECO:0000313" key="6">
    <source>
        <dbReference type="Proteomes" id="UP000289857"/>
    </source>
</evidence>
<proteinExistence type="predicted"/>
<dbReference type="AlphaFoldDB" id="A0A4Q1K6Y7"/>
<evidence type="ECO:0000259" key="4">
    <source>
        <dbReference type="Pfam" id="PF18962"/>
    </source>
</evidence>
<keyword evidence="6" id="KW-1185">Reference proteome</keyword>
<dbReference type="OrthoDB" id="9765926at2"/>
<feature type="domain" description="Secretion system C-terminal sorting" evidence="4">
    <location>
        <begin position="436"/>
        <end position="504"/>
    </location>
</feature>
<evidence type="ECO:0000256" key="1">
    <source>
        <dbReference type="ARBA" id="ARBA00022729"/>
    </source>
</evidence>
<evidence type="ECO:0000256" key="2">
    <source>
        <dbReference type="SAM" id="MobiDB-lite"/>
    </source>
</evidence>
<accession>A0A4Q1K6Y7</accession>
<name>A0A4Q1K6Y7_9FLAO</name>
<sequence length="506" mass="54986">MKQNYILIALFMLLGVNNGNAQGNYAVNTIPYVPYQGSMTNLNTSDDMCSGLITLPFSFDYYGATYNQVVISTNGYVDLRSSSANMYSPFSFSTTIPNTAFPVKNSILGAYQDLYNTTGGFIGYTVYGTAPYRKFIVYYYQNALFACSSMRSTFQIVLHETSNIIDVILIDKQACANANAGRTVTGLIDISGANGISPAGRNTGFWSAYHEAWRFSRPGYYANYSYVLCDPNNDGIGDFNVAVIQNDLFPSNPSSVNLYPTMADAGAQTNAITGPFYTSLSQNQVIYAVYNGQIKAVTLQAIDCTIDADSDSVPTDLEDLNADTNLANDDTDADGIPNYSDNDDDGDMILTNLEYVFPKTNSATTSVNVALDTDNDGTPNYLDNDDDGDGVLTYLEDYNGNGNPADDDTNANGTPDYMESAVALGLNQNENADFAIFPNPVNDQLFIQNPNQLDIQSILIYNTNGVLVKQVNTAIESVPVNDLAAGLYLVHVKTTTGTSTIKFIKR</sequence>